<proteinExistence type="inferred from homology"/>
<dbReference type="PANTHER" id="PTHR43320:SF2">
    <property type="entry name" value="2-DEHYDRO-3-DEOXYGLUCONOKINASE_2-DEHYDRO-3-DEOXYGALACTONOKINASE"/>
    <property type="match status" value="1"/>
</dbReference>
<feature type="compositionally biased region" description="Low complexity" evidence="4">
    <location>
        <begin position="17"/>
        <end position="31"/>
    </location>
</feature>
<sequence length="405" mass="41798">MSPIRRPHREAGIDLNRQSSTSSRAASSASRPITQGVVTGTPTRPPLIAYFATAVAHFACSRCSIPRVAGQRRDAEGGRTPGVAQAVCVGESMALFVPAEPGPARQVRTWRRTVGGAESNVACHLVALGVPSRWVSAVGADPLGAALLDELAGAGVDVGAVRVDPERQTGLYLKEGDAAGSTVRYYRTGSAASAMGPDLLAGLDLTGVRLVHLSGITPALSRSCHDLVTALLRAPRDGRIVSFDVNWRPKLWPDGDGPRVLAELAGLADVVLVGADEAEALWGTGDPAALAERLGNPPAVVVKRAEHGATLLENGTSTSAAALAVDVVEPVGAGDAFAAGFLAATLRGDDPRTRLRSGHLQAAATLLTHDDVAPPLPADVVTRLLRADDADWAATRLTADGLVPA</sequence>
<dbReference type="SUPFAM" id="SSF53613">
    <property type="entry name" value="Ribokinase-like"/>
    <property type="match status" value="1"/>
</dbReference>
<dbReference type="Gene3D" id="3.40.1190.20">
    <property type="match status" value="1"/>
</dbReference>
<dbReference type="Pfam" id="PF00294">
    <property type="entry name" value="PfkB"/>
    <property type="match status" value="1"/>
</dbReference>
<comment type="similarity">
    <text evidence="1">Belongs to the carbohydrate kinase PfkB family.</text>
</comment>
<evidence type="ECO:0000256" key="1">
    <source>
        <dbReference type="ARBA" id="ARBA00010688"/>
    </source>
</evidence>
<keyword evidence="3 6" id="KW-0418">Kinase</keyword>
<evidence type="ECO:0000313" key="7">
    <source>
        <dbReference type="Proteomes" id="UP000292003"/>
    </source>
</evidence>
<evidence type="ECO:0000256" key="4">
    <source>
        <dbReference type="SAM" id="MobiDB-lite"/>
    </source>
</evidence>
<dbReference type="InterPro" id="IPR029056">
    <property type="entry name" value="Ribokinase-like"/>
</dbReference>
<evidence type="ECO:0000259" key="5">
    <source>
        <dbReference type="Pfam" id="PF00294"/>
    </source>
</evidence>
<dbReference type="InterPro" id="IPR052700">
    <property type="entry name" value="Carb_kinase_PfkB-like"/>
</dbReference>
<dbReference type="CDD" id="cd01166">
    <property type="entry name" value="KdgK"/>
    <property type="match status" value="1"/>
</dbReference>
<dbReference type="AlphaFoldDB" id="A0A4Q7J720"/>
<gene>
    <name evidence="6" type="ORF">EWH70_14655</name>
</gene>
<feature type="domain" description="Carbohydrate kinase PfkB" evidence="5">
    <location>
        <begin position="85"/>
        <end position="373"/>
    </location>
</feature>
<keyword evidence="7" id="KW-1185">Reference proteome</keyword>
<dbReference type="Proteomes" id="UP000292003">
    <property type="component" value="Unassembled WGS sequence"/>
</dbReference>
<dbReference type="OrthoDB" id="9808601at2"/>
<dbReference type="GO" id="GO:0016301">
    <property type="term" value="F:kinase activity"/>
    <property type="evidence" value="ECO:0007669"/>
    <property type="project" value="UniProtKB-KW"/>
</dbReference>
<feature type="region of interest" description="Disordered" evidence="4">
    <location>
        <begin position="1"/>
        <end position="39"/>
    </location>
</feature>
<reference evidence="6 7" key="1">
    <citation type="submission" date="2019-02" db="EMBL/GenBank/DDBJ databases">
        <title>Draft genome sequence of Amycolatopsis sp. 8-3EHSu isolated from roots of Suaeda maritima.</title>
        <authorList>
            <person name="Duangmal K."/>
            <person name="Chantavorakit T."/>
        </authorList>
    </citation>
    <scope>NUCLEOTIDE SEQUENCE [LARGE SCALE GENOMIC DNA]</scope>
    <source>
        <strain evidence="6 7">8-3EHSu</strain>
    </source>
</reference>
<keyword evidence="2" id="KW-0808">Transferase</keyword>
<evidence type="ECO:0000256" key="2">
    <source>
        <dbReference type="ARBA" id="ARBA00022679"/>
    </source>
</evidence>
<organism evidence="6 7">
    <name type="scientific">Amycolatopsis suaedae</name>
    <dbReference type="NCBI Taxonomy" id="2510978"/>
    <lineage>
        <taxon>Bacteria</taxon>
        <taxon>Bacillati</taxon>
        <taxon>Actinomycetota</taxon>
        <taxon>Actinomycetes</taxon>
        <taxon>Pseudonocardiales</taxon>
        <taxon>Pseudonocardiaceae</taxon>
        <taxon>Amycolatopsis</taxon>
    </lineage>
</organism>
<dbReference type="EMBL" id="SFCC01000007">
    <property type="protein sequence ID" value="RZQ62939.1"/>
    <property type="molecule type" value="Genomic_DNA"/>
</dbReference>
<comment type="caution">
    <text evidence="6">The sequence shown here is derived from an EMBL/GenBank/DDBJ whole genome shotgun (WGS) entry which is preliminary data.</text>
</comment>
<protein>
    <submittedName>
        <fullName evidence="6">Sugar kinase</fullName>
    </submittedName>
</protein>
<name>A0A4Q7J720_9PSEU</name>
<evidence type="ECO:0000313" key="6">
    <source>
        <dbReference type="EMBL" id="RZQ62939.1"/>
    </source>
</evidence>
<dbReference type="InterPro" id="IPR011611">
    <property type="entry name" value="PfkB_dom"/>
</dbReference>
<accession>A0A4Q7J720</accession>
<evidence type="ECO:0000256" key="3">
    <source>
        <dbReference type="ARBA" id="ARBA00022777"/>
    </source>
</evidence>
<dbReference type="PANTHER" id="PTHR43320">
    <property type="entry name" value="SUGAR KINASE"/>
    <property type="match status" value="1"/>
</dbReference>